<dbReference type="AlphaFoldDB" id="A0AAE4JS78"/>
<comment type="caution">
    <text evidence="2">The sequence shown here is derived from an EMBL/GenBank/DDBJ whole genome shotgun (WGS) entry which is preliminary data.</text>
</comment>
<accession>A0AAE4JS78</accession>
<evidence type="ECO:0000256" key="1">
    <source>
        <dbReference type="SAM" id="Coils"/>
    </source>
</evidence>
<sequence>MANKFEAIEKASKGEITIEMRPVYVVSGANHAYLSQGGALNKLAYIIAEKQFRAEGKQTNEPAQPHQFEDGTTAWKAGAPRDEFIERKNEVLNELKAALRHENEIVKLKAEYHKANKKLVSAQEKVSVAKWKLQSAAKNK</sequence>
<name>A0AAE4JS78_MORMO</name>
<dbReference type="RefSeq" id="WP_199914297.1">
    <property type="nucleotide sequence ID" value="NZ_CP028956.1"/>
</dbReference>
<dbReference type="Proteomes" id="UP001182247">
    <property type="component" value="Unassembled WGS sequence"/>
</dbReference>
<protein>
    <submittedName>
        <fullName evidence="2">Uncharacterized protein</fullName>
    </submittedName>
</protein>
<keyword evidence="1" id="KW-0175">Coiled coil</keyword>
<proteinExistence type="predicted"/>
<dbReference type="EMBL" id="JAPKIY010000017">
    <property type="protein sequence ID" value="MDS0898452.1"/>
    <property type="molecule type" value="Genomic_DNA"/>
</dbReference>
<organism evidence="2 3">
    <name type="scientific">Morganella morganii</name>
    <name type="common">Proteus morganii</name>
    <dbReference type="NCBI Taxonomy" id="582"/>
    <lineage>
        <taxon>Bacteria</taxon>
        <taxon>Pseudomonadati</taxon>
        <taxon>Pseudomonadota</taxon>
        <taxon>Gammaproteobacteria</taxon>
        <taxon>Enterobacterales</taxon>
        <taxon>Morganellaceae</taxon>
        <taxon>Morganella</taxon>
    </lineage>
</organism>
<reference evidence="2" key="1">
    <citation type="submission" date="2023-02" db="EMBL/GenBank/DDBJ databases">
        <title>Detection, antimicrobial susceptibility and genomic characterization of NDM-producing species of Morganellaceae, Yersiniaceae, and Enterobacteriaceae other than Klebsiella.</title>
        <authorList>
            <person name="Camargo C.H."/>
            <person name="Sacchi C.T."/>
            <person name="Campos K.R."/>
        </authorList>
    </citation>
    <scope>NUCLEOTIDE SEQUENCE</scope>
    <source>
        <strain evidence="2">1189_21</strain>
    </source>
</reference>
<gene>
    <name evidence="2" type="ORF">OSC06_10760</name>
</gene>
<evidence type="ECO:0000313" key="3">
    <source>
        <dbReference type="Proteomes" id="UP001182247"/>
    </source>
</evidence>
<evidence type="ECO:0000313" key="2">
    <source>
        <dbReference type="EMBL" id="MDS0898452.1"/>
    </source>
</evidence>
<feature type="coiled-coil region" evidence="1">
    <location>
        <begin position="85"/>
        <end position="125"/>
    </location>
</feature>